<organism evidence="1 2">
    <name type="scientific">Xenorhabdus cabanillasii JM26</name>
    <dbReference type="NCBI Taxonomy" id="1427517"/>
    <lineage>
        <taxon>Bacteria</taxon>
        <taxon>Pseudomonadati</taxon>
        <taxon>Pseudomonadota</taxon>
        <taxon>Gammaproteobacteria</taxon>
        <taxon>Enterobacterales</taxon>
        <taxon>Morganellaceae</taxon>
        <taxon>Xenorhabdus</taxon>
    </lineage>
</organism>
<comment type="caution">
    <text evidence="1">The sequence shown here is derived from an EMBL/GenBank/DDBJ whole genome shotgun (WGS) entry which is preliminary data.</text>
</comment>
<reference evidence="1 2" key="1">
    <citation type="submission" date="2013-11" db="EMBL/GenBank/DDBJ databases">
        <title>Draft genome sequence and annotation of the entomopathogenic bacterium, Xenorhabdus cabanillasi strain JM26.</title>
        <authorList>
            <person name="Gualtieri M."/>
            <person name="Ogier J.C."/>
            <person name="Pages S."/>
            <person name="Givaudan A."/>
            <person name="Gaudriault S."/>
        </authorList>
    </citation>
    <scope>NUCLEOTIDE SEQUENCE [LARGE SCALE GENOMIC DNA]</scope>
    <source>
        <strain evidence="1 2">JM26</strain>
    </source>
</reference>
<dbReference type="Proteomes" id="UP000019197">
    <property type="component" value="Unassembled WGS sequence"/>
</dbReference>
<proteinExistence type="predicted"/>
<protein>
    <submittedName>
        <fullName evidence="1">Uncharacterized protein</fullName>
    </submittedName>
</protein>
<gene>
    <name evidence="1" type="ORF">XCR1_1060034</name>
</gene>
<sequence length="46" mass="5147">MLLLYRKLFSLLGRSDGMATSKIAAISNPTNMERSNLISMALFKNQ</sequence>
<dbReference type="EMBL" id="CBXE010000009">
    <property type="protein sequence ID" value="CDL79183.1"/>
    <property type="molecule type" value="Genomic_DNA"/>
</dbReference>
<evidence type="ECO:0000313" key="1">
    <source>
        <dbReference type="EMBL" id="CDL79183.1"/>
    </source>
</evidence>
<dbReference type="AlphaFoldDB" id="W1IMX4"/>
<accession>W1IMX4</accession>
<evidence type="ECO:0000313" key="2">
    <source>
        <dbReference type="Proteomes" id="UP000019197"/>
    </source>
</evidence>
<name>W1IMX4_9GAMM</name>